<feature type="domain" description="PX" evidence="1">
    <location>
        <begin position="1"/>
        <end position="105"/>
    </location>
</feature>
<organism evidence="2 3">
    <name type="scientific">Moniliophthora roreri</name>
    <name type="common">Frosty pod rot fungus</name>
    <name type="synonym">Monilia roreri</name>
    <dbReference type="NCBI Taxonomy" id="221103"/>
    <lineage>
        <taxon>Eukaryota</taxon>
        <taxon>Fungi</taxon>
        <taxon>Dikarya</taxon>
        <taxon>Basidiomycota</taxon>
        <taxon>Agaricomycotina</taxon>
        <taxon>Agaricomycetes</taxon>
        <taxon>Agaricomycetidae</taxon>
        <taxon>Agaricales</taxon>
        <taxon>Marasmiineae</taxon>
        <taxon>Marasmiaceae</taxon>
        <taxon>Moniliophthora</taxon>
    </lineage>
</organism>
<dbReference type="CDD" id="cd06093">
    <property type="entry name" value="PX_domain"/>
    <property type="match status" value="1"/>
</dbReference>
<name>A0A0W0F9B6_MONRR</name>
<dbReference type="GO" id="GO:0016787">
    <property type="term" value="F:hydrolase activity"/>
    <property type="evidence" value="ECO:0007669"/>
    <property type="project" value="UniProtKB-KW"/>
</dbReference>
<dbReference type="SUPFAM" id="SSF64268">
    <property type="entry name" value="PX domain"/>
    <property type="match status" value="1"/>
</dbReference>
<sequence>MVLSVTIPPRIIHTIRVNRGGKVTFLERRYPELLALNDAIGAKGITLPPKHILVTTFVPSAWVDDRLIAERKAGLAKYLSNIIQIPEYEDYPALLEFLKALDLENQVEAEARDPIAVACYPARSVWSNPPENIE</sequence>
<dbReference type="EMBL" id="LATX01002199">
    <property type="protein sequence ID" value="KTB32905.1"/>
    <property type="molecule type" value="Genomic_DNA"/>
</dbReference>
<dbReference type="Gene3D" id="3.30.1520.10">
    <property type="entry name" value="Phox-like domain"/>
    <property type="match status" value="1"/>
</dbReference>
<dbReference type="Proteomes" id="UP000054988">
    <property type="component" value="Unassembled WGS sequence"/>
</dbReference>
<gene>
    <name evidence="2" type="ORF">WG66_14489</name>
</gene>
<dbReference type="PROSITE" id="PS50195">
    <property type="entry name" value="PX"/>
    <property type="match status" value="1"/>
</dbReference>
<dbReference type="AlphaFoldDB" id="A0A0W0F9B6"/>
<protein>
    <submittedName>
        <fullName evidence="2">Putative glycoside hydrolase family 18 protein</fullName>
    </submittedName>
</protein>
<keyword evidence="2" id="KW-0378">Hydrolase</keyword>
<comment type="caution">
    <text evidence="2">The sequence shown here is derived from an EMBL/GenBank/DDBJ whole genome shotgun (WGS) entry which is preliminary data.</text>
</comment>
<dbReference type="GO" id="GO:0035091">
    <property type="term" value="F:phosphatidylinositol binding"/>
    <property type="evidence" value="ECO:0007669"/>
    <property type="project" value="InterPro"/>
</dbReference>
<dbReference type="InterPro" id="IPR036871">
    <property type="entry name" value="PX_dom_sf"/>
</dbReference>
<evidence type="ECO:0000259" key="1">
    <source>
        <dbReference type="PROSITE" id="PS50195"/>
    </source>
</evidence>
<accession>A0A0W0F9B6</accession>
<evidence type="ECO:0000313" key="2">
    <source>
        <dbReference type="EMBL" id="KTB32905.1"/>
    </source>
</evidence>
<dbReference type="Pfam" id="PF00787">
    <property type="entry name" value="PX"/>
    <property type="match status" value="1"/>
</dbReference>
<dbReference type="InterPro" id="IPR001683">
    <property type="entry name" value="PX_dom"/>
</dbReference>
<proteinExistence type="predicted"/>
<evidence type="ECO:0000313" key="3">
    <source>
        <dbReference type="Proteomes" id="UP000054988"/>
    </source>
</evidence>
<reference evidence="2 3" key="1">
    <citation type="submission" date="2015-12" db="EMBL/GenBank/DDBJ databases">
        <title>Draft genome sequence of Moniliophthora roreri, the causal agent of frosty pod rot of cacao.</title>
        <authorList>
            <person name="Aime M.C."/>
            <person name="Diaz-Valderrama J.R."/>
            <person name="Kijpornyongpan T."/>
            <person name="Phillips-Mora W."/>
        </authorList>
    </citation>
    <scope>NUCLEOTIDE SEQUENCE [LARGE SCALE GENOMIC DNA]</scope>
    <source>
        <strain evidence="2 3">MCA 2952</strain>
    </source>
</reference>